<dbReference type="AlphaFoldDB" id="A0A3M7TW45"/>
<dbReference type="PROSITE" id="PS51782">
    <property type="entry name" value="LYSM"/>
    <property type="match status" value="1"/>
</dbReference>
<evidence type="ECO:0000259" key="2">
    <source>
        <dbReference type="PROSITE" id="PS51782"/>
    </source>
</evidence>
<comment type="caution">
    <text evidence="3">The sequence shown here is derived from an EMBL/GenBank/DDBJ whole genome shotgun (WGS) entry which is preliminary data.</text>
</comment>
<name>A0A3M7TW45_9BACI</name>
<keyword evidence="1" id="KW-0472">Membrane</keyword>
<keyword evidence="1" id="KW-0812">Transmembrane</keyword>
<dbReference type="OrthoDB" id="2679564at2"/>
<feature type="domain" description="LysM" evidence="2">
    <location>
        <begin position="76"/>
        <end position="127"/>
    </location>
</feature>
<gene>
    <name evidence="3" type="ORF">EBO34_06020</name>
</gene>
<keyword evidence="4" id="KW-1185">Reference proteome</keyword>
<feature type="transmembrane region" description="Helical" evidence="1">
    <location>
        <begin position="47"/>
        <end position="65"/>
    </location>
</feature>
<dbReference type="InterPro" id="IPR036779">
    <property type="entry name" value="LysM_dom_sf"/>
</dbReference>
<keyword evidence="1" id="KW-1133">Transmembrane helix</keyword>
<evidence type="ECO:0000313" key="4">
    <source>
        <dbReference type="Proteomes" id="UP000278746"/>
    </source>
</evidence>
<proteinExistence type="predicted"/>
<dbReference type="SUPFAM" id="SSF54106">
    <property type="entry name" value="LysM domain"/>
    <property type="match status" value="1"/>
</dbReference>
<dbReference type="Pfam" id="PF01476">
    <property type="entry name" value="LysM"/>
    <property type="match status" value="1"/>
</dbReference>
<accession>A0A3M7TW45</accession>
<dbReference type="Gene3D" id="3.10.350.10">
    <property type="entry name" value="LysM domain"/>
    <property type="match status" value="1"/>
</dbReference>
<dbReference type="Proteomes" id="UP000278746">
    <property type="component" value="Unassembled WGS sequence"/>
</dbReference>
<organism evidence="3 4">
    <name type="scientific">Alteribacter keqinensis</name>
    <dbReference type="NCBI Taxonomy" id="2483800"/>
    <lineage>
        <taxon>Bacteria</taxon>
        <taxon>Bacillati</taxon>
        <taxon>Bacillota</taxon>
        <taxon>Bacilli</taxon>
        <taxon>Bacillales</taxon>
        <taxon>Bacillaceae</taxon>
        <taxon>Alteribacter</taxon>
    </lineage>
</organism>
<dbReference type="SMART" id="SM00257">
    <property type="entry name" value="LysM"/>
    <property type="match status" value="1"/>
</dbReference>
<evidence type="ECO:0000256" key="1">
    <source>
        <dbReference type="SAM" id="Phobius"/>
    </source>
</evidence>
<protein>
    <submittedName>
        <fullName evidence="3">LysM peptidoglycan-binding domain-containing protein</fullName>
    </submittedName>
</protein>
<evidence type="ECO:0000313" key="3">
    <source>
        <dbReference type="EMBL" id="RNA69489.1"/>
    </source>
</evidence>
<dbReference type="InterPro" id="IPR018392">
    <property type="entry name" value="LysM"/>
</dbReference>
<dbReference type="EMBL" id="RHIB01000001">
    <property type="protein sequence ID" value="RNA69489.1"/>
    <property type="molecule type" value="Genomic_DNA"/>
</dbReference>
<sequence>MRRIWVQTFVLFFVLTRTGVPIILNTNIHSVKRCLIMDLLINVKSSHVITAVIILVFVLVTTIPVDGKSLEAYEYDTIVVSEGDTLWTIASDLQHELNSNKETIVGWIADHNDIDGAIIIAGQKLTVPVKGENG</sequence>
<reference evidence="3 4" key="1">
    <citation type="submission" date="2018-10" db="EMBL/GenBank/DDBJ databases">
        <title>Bacillus Keqinensis sp. nov., a moderately halophilic bacterium isolated from a saline-alkaline lake.</title>
        <authorList>
            <person name="Wang H."/>
        </authorList>
    </citation>
    <scope>NUCLEOTIDE SEQUENCE [LARGE SCALE GENOMIC DNA]</scope>
    <source>
        <strain evidence="3 4">KQ-3</strain>
    </source>
</reference>